<dbReference type="UniPathway" id="UPA00148"/>
<keyword evidence="6" id="KW-1185">Reference proteome</keyword>
<feature type="region of interest" description="Disordered" evidence="4">
    <location>
        <begin position="247"/>
        <end position="270"/>
    </location>
</feature>
<dbReference type="KEGG" id="syw:SYNW1776"/>
<keyword evidence="3" id="KW-0560">Oxidoreductase</keyword>
<dbReference type="PANTHER" id="PTHR36925:SF1">
    <property type="entry name" value="COBALT-PRECORRIN-6A REDUCTASE"/>
    <property type="match status" value="1"/>
</dbReference>
<dbReference type="Pfam" id="PF02571">
    <property type="entry name" value="CbiJ"/>
    <property type="match status" value="1"/>
</dbReference>
<comment type="pathway">
    <text evidence="1">Cofactor biosynthesis; adenosylcobalamin biosynthesis.</text>
</comment>
<evidence type="ECO:0000256" key="4">
    <source>
        <dbReference type="SAM" id="MobiDB-lite"/>
    </source>
</evidence>
<keyword evidence="2" id="KW-0169">Cobalamin biosynthesis</keyword>
<evidence type="ECO:0000313" key="5">
    <source>
        <dbReference type="EMBL" id="CAE08291.1"/>
    </source>
</evidence>
<accession>Q7U5D1</accession>
<dbReference type="HOGENOM" id="CLU_068627_0_1_3"/>
<dbReference type="PROSITE" id="PS51014">
    <property type="entry name" value="COBK_CBIJ"/>
    <property type="match status" value="1"/>
</dbReference>
<sequence length="270" mass="28849">MQGRGIGQGRIWLLSGTGEGPPLAAALLRIGWRVEVSVVTPSAARPYAGLDLDWMAVGSLQGEKAIEAVLKNGAGFRWVIDATHPFAVRISADLARTCARCGQPLLRLQRPLEQGGAVQLLDRFGDLRGFDLGGRRLLLALGGRHLPAVHSDAVAAGAEVFARCLPSADGLKAALAAGLLPDHLAVVRPLQGGRAGAIERALCRRWGITDVICRQSGGVTERLWRQLSANLDMRLLMLRRPASPTGVETVESEASLMKRLQEAPRRGADD</sequence>
<dbReference type="AlphaFoldDB" id="Q7U5D1"/>
<evidence type="ECO:0000256" key="1">
    <source>
        <dbReference type="ARBA" id="ARBA00004953"/>
    </source>
</evidence>
<evidence type="ECO:0000313" key="6">
    <source>
        <dbReference type="Proteomes" id="UP000001422"/>
    </source>
</evidence>
<name>Q7U5D1_PARMW</name>
<dbReference type="InterPro" id="IPR003723">
    <property type="entry name" value="Precorrin-6x_reduct"/>
</dbReference>
<dbReference type="PANTHER" id="PTHR36925">
    <property type="entry name" value="COBALT-PRECORRIN-6A REDUCTASE"/>
    <property type="match status" value="1"/>
</dbReference>
<dbReference type="GO" id="GO:0009236">
    <property type="term" value="P:cobalamin biosynthetic process"/>
    <property type="evidence" value="ECO:0007669"/>
    <property type="project" value="UniProtKB-UniPathway"/>
</dbReference>
<dbReference type="GO" id="GO:0016994">
    <property type="term" value="F:precorrin-6A reductase activity"/>
    <property type="evidence" value="ECO:0007669"/>
    <property type="project" value="InterPro"/>
</dbReference>
<protein>
    <recommendedName>
        <fullName evidence="7">Precorrin-6A reductase</fullName>
    </recommendedName>
</protein>
<feature type="compositionally biased region" description="Basic and acidic residues" evidence="4">
    <location>
        <begin position="259"/>
        <end position="270"/>
    </location>
</feature>
<evidence type="ECO:0000256" key="2">
    <source>
        <dbReference type="ARBA" id="ARBA00022573"/>
    </source>
</evidence>
<evidence type="ECO:0000256" key="3">
    <source>
        <dbReference type="ARBA" id="ARBA00023002"/>
    </source>
</evidence>
<proteinExistence type="predicted"/>
<dbReference type="Proteomes" id="UP000001422">
    <property type="component" value="Chromosome"/>
</dbReference>
<evidence type="ECO:0008006" key="7">
    <source>
        <dbReference type="Google" id="ProtNLM"/>
    </source>
</evidence>
<dbReference type="STRING" id="84588.SYNW1776"/>
<dbReference type="RefSeq" id="WP_011128636.1">
    <property type="nucleotide sequence ID" value="NC_005070.1"/>
</dbReference>
<dbReference type="eggNOG" id="COG2099">
    <property type="taxonomic scope" value="Bacteria"/>
</dbReference>
<gene>
    <name evidence="5" type="ordered locus">SYNW1776</name>
</gene>
<organism evidence="5 6">
    <name type="scientific">Parasynechococcus marenigrum (strain WH8102)</name>
    <dbReference type="NCBI Taxonomy" id="84588"/>
    <lineage>
        <taxon>Bacteria</taxon>
        <taxon>Bacillati</taxon>
        <taxon>Cyanobacteriota</taxon>
        <taxon>Cyanophyceae</taxon>
        <taxon>Synechococcales</taxon>
        <taxon>Prochlorococcaceae</taxon>
        <taxon>Parasynechococcus</taxon>
        <taxon>Parasynechococcus marenigrum</taxon>
    </lineage>
</organism>
<dbReference type="EMBL" id="BX569693">
    <property type="protein sequence ID" value="CAE08291.1"/>
    <property type="molecule type" value="Genomic_DNA"/>
</dbReference>
<reference evidence="5 6" key="1">
    <citation type="journal article" date="2003" name="Nature">
        <title>The genome of a motile marine Synechococcus.</title>
        <authorList>
            <person name="Palenik B."/>
            <person name="Brahamsha B."/>
            <person name="Larimer F."/>
            <person name="Land M."/>
            <person name="Hauser L."/>
            <person name="Chain P."/>
            <person name="Lamerdin J."/>
            <person name="Regala W."/>
            <person name="Allen E.A."/>
            <person name="McCarren J."/>
            <person name="Paulsen I."/>
            <person name="Dufresne A."/>
            <person name="Partensky F."/>
            <person name="Webb E."/>
            <person name="Waterbury J."/>
        </authorList>
    </citation>
    <scope>NUCLEOTIDE SEQUENCE [LARGE SCALE GENOMIC DNA]</scope>
    <source>
        <strain evidence="5 6">WH8102</strain>
    </source>
</reference>